<proteinExistence type="predicted"/>
<dbReference type="AlphaFoldDB" id="A0A1H2ZLU6"/>
<dbReference type="NCBIfam" id="TIGR00696">
    <property type="entry name" value="wecG_tagA_cpsF"/>
    <property type="match status" value="1"/>
</dbReference>
<dbReference type="RefSeq" id="WP_074826689.1">
    <property type="nucleotide sequence ID" value="NZ_CP051542.1"/>
</dbReference>
<accession>A0A1H2ZLU6</accession>
<dbReference type="Proteomes" id="UP000182944">
    <property type="component" value="Unassembled WGS sequence"/>
</dbReference>
<name>A0A1H2ZLU6_9RHOB</name>
<keyword evidence="1" id="KW-0328">Glycosyltransferase</keyword>
<evidence type="ECO:0000313" key="4">
    <source>
        <dbReference type="Proteomes" id="UP000182944"/>
    </source>
</evidence>
<evidence type="ECO:0000256" key="1">
    <source>
        <dbReference type="ARBA" id="ARBA00022676"/>
    </source>
</evidence>
<dbReference type="Pfam" id="PF03808">
    <property type="entry name" value="Glyco_tran_WecG"/>
    <property type="match status" value="1"/>
</dbReference>
<organism evidence="3 4">
    <name type="scientific">Paracoccus sanguinis</name>
    <dbReference type="NCBI Taxonomy" id="1545044"/>
    <lineage>
        <taxon>Bacteria</taxon>
        <taxon>Pseudomonadati</taxon>
        <taxon>Pseudomonadota</taxon>
        <taxon>Alphaproteobacteria</taxon>
        <taxon>Rhodobacterales</taxon>
        <taxon>Paracoccaceae</taxon>
        <taxon>Paracoccus</taxon>
    </lineage>
</organism>
<dbReference type="InterPro" id="IPR004629">
    <property type="entry name" value="WecG_TagA_CpsF"/>
</dbReference>
<dbReference type="STRING" id="1545044.SAMN05444276_103137"/>
<evidence type="ECO:0000313" key="3">
    <source>
        <dbReference type="EMBL" id="SDX18355.1"/>
    </source>
</evidence>
<evidence type="ECO:0000256" key="2">
    <source>
        <dbReference type="ARBA" id="ARBA00022679"/>
    </source>
</evidence>
<dbReference type="CDD" id="cd06533">
    <property type="entry name" value="Glyco_transf_WecG_TagA"/>
    <property type="match status" value="1"/>
</dbReference>
<keyword evidence="2" id="KW-0808">Transferase</keyword>
<dbReference type="PANTHER" id="PTHR34136:SF1">
    <property type="entry name" value="UDP-N-ACETYL-D-MANNOSAMINURONIC ACID TRANSFERASE"/>
    <property type="match status" value="1"/>
</dbReference>
<sequence length="254" mass="27151">MEFAYPDGARVRLTHADAPSLLAEVAARLEAGQGFALATLNVDHLEKLGREAGFRAAYAAHDLVVADGNPVVWLSRLSGRPVGLVPGSDLVVPLVRAATAAGVGVALIGGRGESLVRAAARLGREVPGARIVLTHAPGFPFDPTGAEAEAVADRISRSGAGLCLLALGAPRQEIFAAFARRRLPGVGFASIGAGLDFLAGDQRRAPRLVRRARMEWLWRMLSDPRRLAGRYARGFMILPGHARRAWRSRHRRSP</sequence>
<reference evidence="4" key="1">
    <citation type="submission" date="2016-10" db="EMBL/GenBank/DDBJ databases">
        <authorList>
            <person name="Varghese N."/>
            <person name="Submissions S."/>
        </authorList>
    </citation>
    <scope>NUCLEOTIDE SEQUENCE [LARGE SCALE GENOMIC DNA]</scope>
    <source>
        <strain evidence="4">DSM 29303</strain>
    </source>
</reference>
<protein>
    <submittedName>
        <fullName evidence="3">Polymer biosynthesis protein, WecB/TagA/CpsF family</fullName>
    </submittedName>
</protein>
<dbReference type="EMBL" id="FNNA01000003">
    <property type="protein sequence ID" value="SDX18355.1"/>
    <property type="molecule type" value="Genomic_DNA"/>
</dbReference>
<dbReference type="PANTHER" id="PTHR34136">
    <property type="match status" value="1"/>
</dbReference>
<dbReference type="GO" id="GO:0016758">
    <property type="term" value="F:hexosyltransferase activity"/>
    <property type="evidence" value="ECO:0007669"/>
    <property type="project" value="TreeGrafter"/>
</dbReference>
<keyword evidence="4" id="KW-1185">Reference proteome</keyword>
<gene>
    <name evidence="3" type="ORF">SAMN05444276_103137</name>
</gene>